<organism evidence="1 2">
    <name type="scientific">Chloebia gouldiae</name>
    <name type="common">Gouldian finch</name>
    <name type="synonym">Erythrura gouldiae</name>
    <dbReference type="NCBI Taxonomy" id="44316"/>
    <lineage>
        <taxon>Eukaryota</taxon>
        <taxon>Metazoa</taxon>
        <taxon>Chordata</taxon>
        <taxon>Craniata</taxon>
        <taxon>Vertebrata</taxon>
        <taxon>Euteleostomi</taxon>
        <taxon>Archelosauria</taxon>
        <taxon>Archosauria</taxon>
        <taxon>Dinosauria</taxon>
        <taxon>Saurischia</taxon>
        <taxon>Theropoda</taxon>
        <taxon>Coelurosauria</taxon>
        <taxon>Aves</taxon>
        <taxon>Neognathae</taxon>
        <taxon>Neoaves</taxon>
        <taxon>Telluraves</taxon>
        <taxon>Australaves</taxon>
        <taxon>Passeriformes</taxon>
        <taxon>Passeroidea</taxon>
        <taxon>Passeridae</taxon>
        <taxon>Chloebia</taxon>
    </lineage>
</organism>
<name>A0A3L8SLL4_CHLGU</name>
<evidence type="ECO:0000313" key="1">
    <source>
        <dbReference type="EMBL" id="RLW03758.1"/>
    </source>
</evidence>
<keyword evidence="2" id="KW-1185">Reference proteome</keyword>
<dbReference type="Proteomes" id="UP000276834">
    <property type="component" value="Unassembled WGS sequence"/>
</dbReference>
<gene>
    <name evidence="1" type="ORF">DV515_00006434</name>
</gene>
<sequence length="145" mass="15684">MSPTPAAFSGLQSVFVRQSSWWCLPVHFSSAGTQGMSSTGSCELGGEMREGVGLEGGLVLAQPLSIWEALVKSLHSSQSVLCVMRVLSLGLKENHDVDFMPEKGMLEMKTEDEVDFQKDGTEEVVSAGVVTLSFVVLYKETLLLL</sequence>
<reference evidence="1 2" key="1">
    <citation type="journal article" date="2018" name="Proc. R. Soc. B">
        <title>A non-coding region near Follistatin controls head colour polymorphism in the Gouldian finch.</title>
        <authorList>
            <person name="Toomey M.B."/>
            <person name="Marques C.I."/>
            <person name="Andrade P."/>
            <person name="Araujo P.M."/>
            <person name="Sabatino S."/>
            <person name="Gazda M.A."/>
            <person name="Afonso S."/>
            <person name="Lopes R.J."/>
            <person name="Corbo J.C."/>
            <person name="Carneiro M."/>
        </authorList>
    </citation>
    <scope>NUCLEOTIDE SEQUENCE [LARGE SCALE GENOMIC DNA]</scope>
    <source>
        <strain evidence="1">Red01</strain>
        <tissue evidence="1">Muscle</tissue>
    </source>
</reference>
<evidence type="ECO:0000313" key="2">
    <source>
        <dbReference type="Proteomes" id="UP000276834"/>
    </source>
</evidence>
<protein>
    <submittedName>
        <fullName evidence="1">Uncharacterized protein</fullName>
    </submittedName>
</protein>
<accession>A0A3L8SLL4</accession>
<dbReference type="EMBL" id="QUSF01000015">
    <property type="protein sequence ID" value="RLW03758.1"/>
    <property type="molecule type" value="Genomic_DNA"/>
</dbReference>
<dbReference type="AlphaFoldDB" id="A0A3L8SLL4"/>
<proteinExistence type="predicted"/>
<comment type="caution">
    <text evidence="1">The sequence shown here is derived from an EMBL/GenBank/DDBJ whole genome shotgun (WGS) entry which is preliminary data.</text>
</comment>